<accession>A0A6G7YQM3</accession>
<protein>
    <submittedName>
        <fullName evidence="2">Toll/interleukin-1 receptor domain-containing protein</fullName>
    </submittedName>
</protein>
<dbReference type="Proteomes" id="UP000503222">
    <property type="component" value="Chromosome"/>
</dbReference>
<name>A0A6G7YQM3_9SPHN</name>
<dbReference type="InterPro" id="IPR000157">
    <property type="entry name" value="TIR_dom"/>
</dbReference>
<keyword evidence="3" id="KW-1185">Reference proteome</keyword>
<evidence type="ECO:0000313" key="3">
    <source>
        <dbReference type="Proteomes" id="UP000503222"/>
    </source>
</evidence>
<proteinExistence type="predicted"/>
<dbReference type="EMBL" id="CP049869">
    <property type="protein sequence ID" value="QIK79045.1"/>
    <property type="molecule type" value="Genomic_DNA"/>
</dbReference>
<evidence type="ECO:0000313" key="2">
    <source>
        <dbReference type="EMBL" id="QIK79045.1"/>
    </source>
</evidence>
<dbReference type="GO" id="GO:0007165">
    <property type="term" value="P:signal transduction"/>
    <property type="evidence" value="ECO:0007669"/>
    <property type="project" value="InterPro"/>
</dbReference>
<keyword evidence="2" id="KW-0675">Receptor</keyword>
<feature type="domain" description="TIR" evidence="1">
    <location>
        <begin position="40"/>
        <end position="134"/>
    </location>
</feature>
<dbReference type="Gene3D" id="3.40.50.10140">
    <property type="entry name" value="Toll/interleukin-1 receptor homology (TIR) domain"/>
    <property type="match status" value="1"/>
</dbReference>
<dbReference type="SUPFAM" id="SSF52200">
    <property type="entry name" value="Toll/Interleukin receptor TIR domain"/>
    <property type="match status" value="1"/>
</dbReference>
<dbReference type="KEGG" id="spii:G7077_09215"/>
<gene>
    <name evidence="2" type="ORF">G7077_09215</name>
</gene>
<evidence type="ECO:0000259" key="1">
    <source>
        <dbReference type="Pfam" id="PF13676"/>
    </source>
</evidence>
<organism evidence="2 3">
    <name type="scientific">Sphingomonas piscis</name>
    <dbReference type="NCBI Taxonomy" id="2714943"/>
    <lineage>
        <taxon>Bacteria</taxon>
        <taxon>Pseudomonadati</taxon>
        <taxon>Pseudomonadota</taxon>
        <taxon>Alphaproteobacteria</taxon>
        <taxon>Sphingomonadales</taxon>
        <taxon>Sphingomonadaceae</taxon>
        <taxon>Sphingomonas</taxon>
    </lineage>
</organism>
<dbReference type="InterPro" id="IPR035897">
    <property type="entry name" value="Toll_tir_struct_dom_sf"/>
</dbReference>
<sequence length="184" mass="21002">MLFTEGELRAKVQFRETVTAKKADQILTESRDLTSSNFDVFLSHSILDKELIAGAKLALEERGLSVYVDWITDPQLDRTRVSTGTASHLRRRMRQCQMLVYVHSENAAVSKWCPWELGYFDGMRRGNVFIMPVASNIKYGFEGQEYLGLYPYLVRTSDRANVLVMEANVPAFIEQAKSAILTRK</sequence>
<reference evidence="2 3" key="1">
    <citation type="submission" date="2020-03" db="EMBL/GenBank/DDBJ databases">
        <title>Sphingomonas sp. nov., isolated from fish.</title>
        <authorList>
            <person name="Hyun D.-W."/>
            <person name="Bae J.-W."/>
        </authorList>
    </citation>
    <scope>NUCLEOTIDE SEQUENCE [LARGE SCALE GENOMIC DNA]</scope>
    <source>
        <strain evidence="2 3">HDW15B</strain>
    </source>
</reference>
<dbReference type="Pfam" id="PF13676">
    <property type="entry name" value="TIR_2"/>
    <property type="match status" value="1"/>
</dbReference>
<dbReference type="AlphaFoldDB" id="A0A6G7YQM3"/>
<dbReference type="RefSeq" id="WP_166411436.1">
    <property type="nucleotide sequence ID" value="NZ_CP049869.1"/>
</dbReference>